<accession>A0ABD0XP43</accession>
<evidence type="ECO:0008006" key="6">
    <source>
        <dbReference type="Google" id="ProtNLM"/>
    </source>
</evidence>
<evidence type="ECO:0000256" key="2">
    <source>
        <dbReference type="SAM" id="Phobius"/>
    </source>
</evidence>
<evidence type="ECO:0000256" key="1">
    <source>
        <dbReference type="SAM" id="MobiDB-lite"/>
    </source>
</evidence>
<reference evidence="4 5" key="1">
    <citation type="submission" date="2024-06" db="EMBL/GenBank/DDBJ databases">
        <authorList>
            <person name="Pan Q."/>
            <person name="Wen M."/>
            <person name="Jouanno E."/>
            <person name="Zahm M."/>
            <person name="Klopp C."/>
            <person name="Cabau C."/>
            <person name="Louis A."/>
            <person name="Berthelot C."/>
            <person name="Parey E."/>
            <person name="Roest Crollius H."/>
            <person name="Montfort J."/>
            <person name="Robinson-Rechavi M."/>
            <person name="Bouchez O."/>
            <person name="Lampietro C."/>
            <person name="Lopez Roques C."/>
            <person name="Donnadieu C."/>
            <person name="Postlethwait J."/>
            <person name="Bobe J."/>
            <person name="Verreycken H."/>
            <person name="Guiguen Y."/>
        </authorList>
    </citation>
    <scope>NUCLEOTIDE SEQUENCE [LARGE SCALE GENOMIC DNA]</scope>
    <source>
        <strain evidence="4">Up_M1</strain>
        <tissue evidence="4">Testis</tissue>
    </source>
</reference>
<feature type="compositionally biased region" description="Polar residues" evidence="1">
    <location>
        <begin position="248"/>
        <end position="276"/>
    </location>
</feature>
<sequence length="282" mass="29182">MDLLQYFFMGLTVFLLIPAAQSATNQTNGTESMGGPSHPPMHGTVSTETPLSTLKQTSTSVVATTTILTVDHPVNDVASTTALSTPGNNPHATSTTVLQSNESTTSAGKNSSGIIAPTPQSAQPYSATATSTAQAQIICATSQDTATEPAAATLAPSLSSGTSGTSTGEPTGTQTDILPTQSSGKGLTMLAFGVMSLILILIIIMVVLVTVVTLRERCSKLKEEGKKSHDSVVSESNITSNGEKESITLVSMKTINSETDTDSPQVSSIHSTTLSYEEQELV</sequence>
<gene>
    <name evidence="4" type="ORF">UPYG_G00116060</name>
</gene>
<feature type="region of interest" description="Disordered" evidence="1">
    <location>
        <begin position="223"/>
        <end position="282"/>
    </location>
</feature>
<dbReference type="AlphaFoldDB" id="A0ABD0XP43"/>
<feature type="region of interest" description="Disordered" evidence="1">
    <location>
        <begin position="79"/>
        <end position="127"/>
    </location>
</feature>
<dbReference type="InterPro" id="IPR026247">
    <property type="entry name" value="ECSCR"/>
</dbReference>
<evidence type="ECO:0000256" key="3">
    <source>
        <dbReference type="SAM" id="SignalP"/>
    </source>
</evidence>
<organism evidence="4 5">
    <name type="scientific">Umbra pygmaea</name>
    <name type="common">Eastern mudminnow</name>
    <dbReference type="NCBI Taxonomy" id="75934"/>
    <lineage>
        <taxon>Eukaryota</taxon>
        <taxon>Metazoa</taxon>
        <taxon>Chordata</taxon>
        <taxon>Craniata</taxon>
        <taxon>Vertebrata</taxon>
        <taxon>Euteleostomi</taxon>
        <taxon>Actinopterygii</taxon>
        <taxon>Neopterygii</taxon>
        <taxon>Teleostei</taxon>
        <taxon>Protacanthopterygii</taxon>
        <taxon>Esociformes</taxon>
        <taxon>Umbridae</taxon>
        <taxon>Umbra</taxon>
    </lineage>
</organism>
<feature type="signal peptide" evidence="3">
    <location>
        <begin position="1"/>
        <end position="22"/>
    </location>
</feature>
<protein>
    <recommendedName>
        <fullName evidence="6">Endothelial cell-specific chemotaxis regulator</fullName>
    </recommendedName>
</protein>
<dbReference type="EMBL" id="JAGEUA010000003">
    <property type="protein sequence ID" value="KAL0993956.1"/>
    <property type="molecule type" value="Genomic_DNA"/>
</dbReference>
<evidence type="ECO:0000313" key="4">
    <source>
        <dbReference type="EMBL" id="KAL0993956.1"/>
    </source>
</evidence>
<keyword evidence="3" id="KW-0732">Signal</keyword>
<name>A0ABD0XP43_UMBPY</name>
<keyword evidence="5" id="KW-1185">Reference proteome</keyword>
<proteinExistence type="predicted"/>
<keyword evidence="2" id="KW-0812">Transmembrane</keyword>
<keyword evidence="2" id="KW-0472">Membrane</keyword>
<feature type="chain" id="PRO_5044888766" description="Endothelial cell-specific chemotaxis regulator" evidence="3">
    <location>
        <begin position="23"/>
        <end position="282"/>
    </location>
</feature>
<feature type="compositionally biased region" description="Basic and acidic residues" evidence="1">
    <location>
        <begin position="223"/>
        <end position="232"/>
    </location>
</feature>
<dbReference type="Proteomes" id="UP001557470">
    <property type="component" value="Unassembled WGS sequence"/>
</dbReference>
<feature type="compositionally biased region" description="Low complexity" evidence="1">
    <location>
        <begin position="154"/>
        <end position="173"/>
    </location>
</feature>
<feature type="transmembrane region" description="Helical" evidence="2">
    <location>
        <begin position="189"/>
        <end position="214"/>
    </location>
</feature>
<feature type="compositionally biased region" description="Polar residues" evidence="1">
    <location>
        <begin position="79"/>
        <end position="113"/>
    </location>
</feature>
<evidence type="ECO:0000313" key="5">
    <source>
        <dbReference type="Proteomes" id="UP001557470"/>
    </source>
</evidence>
<dbReference type="PRINTS" id="PR02069">
    <property type="entry name" value="ECCREGULATOR"/>
</dbReference>
<feature type="region of interest" description="Disordered" evidence="1">
    <location>
        <begin position="154"/>
        <end position="180"/>
    </location>
</feature>
<feature type="region of interest" description="Disordered" evidence="1">
    <location>
        <begin position="25"/>
        <end position="48"/>
    </location>
</feature>
<comment type="caution">
    <text evidence="4">The sequence shown here is derived from an EMBL/GenBank/DDBJ whole genome shotgun (WGS) entry which is preliminary data.</text>
</comment>
<dbReference type="PANTHER" id="PTHR28602:SF1">
    <property type="entry name" value="ENDOTHELIAL CELL-SPECIFIC CHEMOTAXIS REGULATOR"/>
    <property type="match status" value="1"/>
</dbReference>
<keyword evidence="2" id="KW-1133">Transmembrane helix</keyword>
<dbReference type="Pfam" id="PF15820">
    <property type="entry name" value="ECSCR"/>
    <property type="match status" value="1"/>
</dbReference>
<dbReference type="PANTHER" id="PTHR28602">
    <property type="entry name" value="ENDOTHELIAL CELL-SPECIFIC CHEMOTAXIS REGULATOR"/>
    <property type="match status" value="1"/>
</dbReference>